<feature type="transmembrane region" description="Helical" evidence="9">
    <location>
        <begin position="512"/>
        <end position="534"/>
    </location>
</feature>
<evidence type="ECO:0000256" key="9">
    <source>
        <dbReference type="SAM" id="Phobius"/>
    </source>
</evidence>
<evidence type="ECO:0000256" key="1">
    <source>
        <dbReference type="ARBA" id="ARBA00004141"/>
    </source>
</evidence>
<evidence type="ECO:0000256" key="8">
    <source>
        <dbReference type="SAM" id="MobiDB-lite"/>
    </source>
</evidence>
<feature type="domain" description="Cas1p 10 TM acyl transferase" evidence="10">
    <location>
        <begin position="387"/>
        <end position="763"/>
    </location>
</feature>
<dbReference type="Proteomes" id="UP000829685">
    <property type="component" value="Unassembled WGS sequence"/>
</dbReference>
<dbReference type="PANTHER" id="PTHR13533:SF1">
    <property type="entry name" value="N-ACETYLNEURAMINATE 9-O-ACETYLTRANSFERASE"/>
    <property type="match status" value="1"/>
</dbReference>
<keyword evidence="5 9" id="KW-1133">Transmembrane helix</keyword>
<evidence type="ECO:0000259" key="10">
    <source>
        <dbReference type="Pfam" id="PF07779"/>
    </source>
</evidence>
<gene>
    <name evidence="11" type="ORF">JX265_002578</name>
</gene>
<feature type="transmembrane region" description="Helical" evidence="9">
    <location>
        <begin position="458"/>
        <end position="476"/>
    </location>
</feature>
<proteinExistence type="inferred from homology"/>
<keyword evidence="4 9" id="KW-0812">Transmembrane</keyword>
<evidence type="ECO:0000256" key="2">
    <source>
        <dbReference type="ARBA" id="ARBA00010666"/>
    </source>
</evidence>
<feature type="transmembrane region" description="Helical" evidence="9">
    <location>
        <begin position="423"/>
        <end position="446"/>
    </location>
</feature>
<comment type="subcellular location">
    <subcellularLocation>
        <location evidence="1">Membrane</location>
        <topology evidence="1">Multi-pass membrane protein</topology>
    </subcellularLocation>
</comment>
<evidence type="ECO:0000313" key="11">
    <source>
        <dbReference type="EMBL" id="KAI1879624.1"/>
    </source>
</evidence>
<keyword evidence="6 9" id="KW-0472">Membrane</keyword>
<comment type="similarity">
    <text evidence="2">Belongs to the PC-esterase family. CASD1 subfamily.</text>
</comment>
<dbReference type="InterPro" id="IPR012419">
    <property type="entry name" value="Cas1_AcylTrans_dom"/>
</dbReference>
<dbReference type="GO" id="GO:0005794">
    <property type="term" value="C:Golgi apparatus"/>
    <property type="evidence" value="ECO:0007669"/>
    <property type="project" value="UniProtKB-ARBA"/>
</dbReference>
<evidence type="ECO:0000256" key="7">
    <source>
        <dbReference type="ARBA" id="ARBA00023180"/>
    </source>
</evidence>
<feature type="transmembrane region" description="Helical" evidence="9">
    <location>
        <begin position="482"/>
        <end position="500"/>
    </location>
</feature>
<evidence type="ECO:0000313" key="12">
    <source>
        <dbReference type="Proteomes" id="UP000829685"/>
    </source>
</evidence>
<feature type="region of interest" description="Disordered" evidence="8">
    <location>
        <begin position="767"/>
        <end position="822"/>
    </location>
</feature>
<protein>
    <recommendedName>
        <fullName evidence="10">Cas1p 10 TM acyl transferase domain-containing protein</fullName>
    </recommendedName>
</protein>
<evidence type="ECO:0000256" key="3">
    <source>
        <dbReference type="ARBA" id="ARBA00022679"/>
    </source>
</evidence>
<dbReference type="Pfam" id="PF07779">
    <property type="entry name" value="Cas1_AcylT"/>
    <property type="match status" value="1"/>
</dbReference>
<keyword evidence="7" id="KW-0325">Glycoprotein</keyword>
<sequence>MSEYSRDEVSHCLGGRRVVFAGDSTVRQIYWAAATRLDHEKAHVALLDVLVDNTKHENLHFEAEGVQLEFIWDPWLNTSRLELELRRFRIQESVADIGTVRTKSEESAALVVLGSPGLWAARHGEDDYFDIFKRGIDNVRAHLQSMVDSTLVSPTANLTRNYDLAPNQIFLAPVQTPWYESLSKDRAATMTLEKINKMNNYLEMLSWDEQSHVLWAYSRMTLDGREAFEDTGIHVVEGVGERKIDILLNARCNSGVGHEYPHKQTCCMRYPYRNSLQFMLLLSLAFIGPSLLRCTNGRTRLAFLQGMLPSNDILSAARFLAIVFASCWGLDRSHLLQKVERHYEEGSFLAVCAVFLLASLLSRRNSAHVGLGDCAQVTKRPTGRFTTDHDQRFLPREQCDEWKGWMQALILIYHYNYASQTLWVYKVVRLLVSAYIFLSAYGHTLYLLKTEDFSLRRVAVVIFRLNLLSAVLPYVVMTDYNFYYFAPVVSFYYLVTWFTLRVYRSLNQSPLLLLVKIMVAAIITSCIILIPQPVAGVSTLCRVVFRMSWDSSEARFRLGLERLIGFFGMATASLVHRTATIRTRRTFDFATASLSQSHQESAVDPLLYVLAFPDSLGNPLKMVTSTVAAAFILFYIIVTQATLNDKVQYNIGHPYMSWIPILSFAILRNSHHKLRKTYLGLPAALGRISLETYVLQYHMWLGSDATSRLRIGLWDRFGSSATWALPLRVLETVLLTAVFICVSAQTRNATETLTQWLAGTKRTTGRCRAVESSAEMNDKSTRPDDEESDNRDGHQRPNSAGSSSQNTTEATAHQQGDAGHSDTKGVRRKILVIVLVLWLGNLLYR</sequence>
<dbReference type="PANTHER" id="PTHR13533">
    <property type="entry name" value="N-ACETYLNEURAMINATE 9-O-ACETYLTRANSFERASE"/>
    <property type="match status" value="1"/>
</dbReference>
<evidence type="ECO:0000256" key="6">
    <source>
        <dbReference type="ARBA" id="ARBA00023136"/>
    </source>
</evidence>
<accession>A0A9Q0AQI6</accession>
<keyword evidence="3" id="KW-0808">Transferase</keyword>
<feature type="compositionally biased region" description="Polar residues" evidence="8">
    <location>
        <begin position="796"/>
        <end position="814"/>
    </location>
</feature>
<dbReference type="EMBL" id="JAFIMR010000004">
    <property type="protein sequence ID" value="KAI1879624.1"/>
    <property type="molecule type" value="Genomic_DNA"/>
</dbReference>
<dbReference type="AlphaFoldDB" id="A0A9Q0AQI6"/>
<name>A0A9Q0AQI6_9PEZI</name>
<comment type="caution">
    <text evidence="11">The sequence shown here is derived from an EMBL/GenBank/DDBJ whole genome shotgun (WGS) entry which is preliminary data.</text>
</comment>
<evidence type="ECO:0000256" key="5">
    <source>
        <dbReference type="ARBA" id="ARBA00022989"/>
    </source>
</evidence>
<organism evidence="11 12">
    <name type="scientific">Neoarthrinium moseri</name>
    <dbReference type="NCBI Taxonomy" id="1658444"/>
    <lineage>
        <taxon>Eukaryota</taxon>
        <taxon>Fungi</taxon>
        <taxon>Dikarya</taxon>
        <taxon>Ascomycota</taxon>
        <taxon>Pezizomycotina</taxon>
        <taxon>Sordariomycetes</taxon>
        <taxon>Xylariomycetidae</taxon>
        <taxon>Amphisphaeriales</taxon>
        <taxon>Apiosporaceae</taxon>
        <taxon>Neoarthrinium</taxon>
    </lineage>
</organism>
<reference evidence="11" key="1">
    <citation type="submission" date="2021-03" db="EMBL/GenBank/DDBJ databases">
        <title>Revisited historic fungal species revealed as producer of novel bioactive compounds through whole genome sequencing and comparative genomics.</title>
        <authorList>
            <person name="Vignolle G.A."/>
            <person name="Hochenegger N."/>
            <person name="Mach R.L."/>
            <person name="Mach-Aigner A.R."/>
            <person name="Javad Rahimi M."/>
            <person name="Salim K.A."/>
            <person name="Chan C.M."/>
            <person name="Lim L.B.L."/>
            <person name="Cai F."/>
            <person name="Druzhinina I.S."/>
            <person name="U'Ren J.M."/>
            <person name="Derntl C."/>
        </authorList>
    </citation>
    <scope>NUCLEOTIDE SEQUENCE</scope>
    <source>
        <strain evidence="11">TUCIM 5799</strain>
    </source>
</reference>
<dbReference type="GO" id="GO:0005975">
    <property type="term" value="P:carbohydrate metabolic process"/>
    <property type="evidence" value="ECO:0007669"/>
    <property type="project" value="UniProtKB-ARBA"/>
</dbReference>
<dbReference type="GO" id="GO:0016020">
    <property type="term" value="C:membrane"/>
    <property type="evidence" value="ECO:0007669"/>
    <property type="project" value="UniProtKB-SubCell"/>
</dbReference>
<keyword evidence="12" id="KW-1185">Reference proteome</keyword>
<evidence type="ECO:0000256" key="4">
    <source>
        <dbReference type="ARBA" id="ARBA00022692"/>
    </source>
</evidence>
<dbReference type="GO" id="GO:0016740">
    <property type="term" value="F:transferase activity"/>
    <property type="evidence" value="ECO:0007669"/>
    <property type="project" value="UniProtKB-KW"/>
</dbReference>
<feature type="transmembrane region" description="Helical" evidence="9">
    <location>
        <begin position="622"/>
        <end position="643"/>
    </location>
</feature>